<gene>
    <name evidence="1" type="ORF">IE53DRAFT_260619</name>
</gene>
<sequence>MITLPKRGRKGMQVVDHLSGWSWKSMQGSLFLSSSAKMARRGVKERSKRGDVVSLAFLAFTSLGANHTPLPPLTSFLLTVKLHSGSRTRKEKRKMWSSCSMKCSKNTSVNASSWTFPPSSSPLRLTLSTNRENSRTPSLETYATSTVIPRADHS</sequence>
<evidence type="ECO:0000313" key="1">
    <source>
        <dbReference type="EMBL" id="PWN52678.1"/>
    </source>
</evidence>
<accession>A0ACD0P3I1</accession>
<dbReference type="Proteomes" id="UP000245626">
    <property type="component" value="Unassembled WGS sequence"/>
</dbReference>
<name>A0ACD0P3I1_9BASI</name>
<evidence type="ECO:0000313" key="2">
    <source>
        <dbReference type="Proteomes" id="UP000245626"/>
    </source>
</evidence>
<organism evidence="1 2">
    <name type="scientific">Violaceomyces palustris</name>
    <dbReference type="NCBI Taxonomy" id="1673888"/>
    <lineage>
        <taxon>Eukaryota</taxon>
        <taxon>Fungi</taxon>
        <taxon>Dikarya</taxon>
        <taxon>Basidiomycota</taxon>
        <taxon>Ustilaginomycotina</taxon>
        <taxon>Ustilaginomycetes</taxon>
        <taxon>Violaceomycetales</taxon>
        <taxon>Violaceomycetaceae</taxon>
        <taxon>Violaceomyces</taxon>
    </lineage>
</organism>
<reference evidence="1 2" key="1">
    <citation type="journal article" date="2018" name="Mol. Biol. Evol.">
        <title>Broad Genomic Sampling Reveals a Smut Pathogenic Ancestry of the Fungal Clade Ustilaginomycotina.</title>
        <authorList>
            <person name="Kijpornyongpan T."/>
            <person name="Mondo S.J."/>
            <person name="Barry K."/>
            <person name="Sandor L."/>
            <person name="Lee J."/>
            <person name="Lipzen A."/>
            <person name="Pangilinan J."/>
            <person name="LaButti K."/>
            <person name="Hainaut M."/>
            <person name="Henrissat B."/>
            <person name="Grigoriev I.V."/>
            <person name="Spatafora J.W."/>
            <person name="Aime M.C."/>
        </authorList>
    </citation>
    <scope>NUCLEOTIDE SEQUENCE [LARGE SCALE GENOMIC DNA]</scope>
    <source>
        <strain evidence="1 2">SA 807</strain>
    </source>
</reference>
<proteinExistence type="predicted"/>
<protein>
    <submittedName>
        <fullName evidence="1">Uncharacterized protein</fullName>
    </submittedName>
</protein>
<dbReference type="EMBL" id="KZ819763">
    <property type="protein sequence ID" value="PWN52678.1"/>
    <property type="molecule type" value="Genomic_DNA"/>
</dbReference>
<keyword evidence="2" id="KW-1185">Reference proteome</keyword>